<feature type="transmembrane region" description="Helical" evidence="2">
    <location>
        <begin position="175"/>
        <end position="193"/>
    </location>
</feature>
<protein>
    <recommendedName>
        <fullName evidence="3">Major facilitator superfamily (MFS) profile domain-containing protein</fullName>
    </recommendedName>
</protein>
<feature type="transmembrane region" description="Helical" evidence="2">
    <location>
        <begin position="419"/>
        <end position="440"/>
    </location>
</feature>
<dbReference type="PROSITE" id="PS50850">
    <property type="entry name" value="MFS"/>
    <property type="match status" value="1"/>
</dbReference>
<dbReference type="PANTHER" id="PTHR11360:SF309">
    <property type="entry name" value="MONOCARBOXYLATE TRANSPORTER 7-LIKE PROTEIN"/>
    <property type="match status" value="1"/>
</dbReference>
<dbReference type="InterPro" id="IPR050327">
    <property type="entry name" value="Proton-linked_MCT"/>
</dbReference>
<dbReference type="GO" id="GO:0016020">
    <property type="term" value="C:membrane"/>
    <property type="evidence" value="ECO:0007669"/>
    <property type="project" value="UniProtKB-SubCell"/>
</dbReference>
<keyword evidence="2" id="KW-0472">Membrane</keyword>
<gene>
    <name evidence="4" type="ORF">PIBRA_LOCUS7894</name>
</gene>
<keyword evidence="2" id="KW-1133">Transmembrane helix</keyword>
<feature type="transmembrane region" description="Helical" evidence="2">
    <location>
        <begin position="143"/>
        <end position="163"/>
    </location>
</feature>
<feature type="transmembrane region" description="Helical" evidence="2">
    <location>
        <begin position="333"/>
        <end position="349"/>
    </location>
</feature>
<feature type="transmembrane region" description="Helical" evidence="2">
    <location>
        <begin position="300"/>
        <end position="321"/>
    </location>
</feature>
<keyword evidence="5" id="KW-1185">Reference proteome</keyword>
<feature type="transmembrane region" description="Helical" evidence="2">
    <location>
        <begin position="355"/>
        <end position="379"/>
    </location>
</feature>
<dbReference type="InterPro" id="IPR011701">
    <property type="entry name" value="MFS"/>
</dbReference>
<dbReference type="Proteomes" id="UP001152562">
    <property type="component" value="Unassembled WGS sequence"/>
</dbReference>
<evidence type="ECO:0000313" key="4">
    <source>
        <dbReference type="EMBL" id="CAH4031361.1"/>
    </source>
</evidence>
<dbReference type="PANTHER" id="PTHR11360">
    <property type="entry name" value="MONOCARBOXYLATE TRANSPORTER"/>
    <property type="match status" value="1"/>
</dbReference>
<dbReference type="Gene3D" id="1.20.1250.20">
    <property type="entry name" value="MFS general substrate transporter like domains"/>
    <property type="match status" value="2"/>
</dbReference>
<sequence>MAKVKTYELVAPDGGYGYIILTCVFVNLSMFSAYVNCYGIIYKDFFSELGMDSTNITSLNGINSMSSAIGSLMTSFFLKRLSKRKMALIGATLWNSGLFCTVFAQSKIILFIFQGVVQNLGQGIIFNISSTALNDYFVKKRSLAVSVSQTLLAVLCLVAPQFFKWSINVFGHRNSLIWLSALSMHMFIAATLMQPVSWHMKKIEISPKEQELKILLNENNALTDRTSIDVDRLQNITEVSKQKKIGGFLNELIDFSLIKNFLLSIEFGGATLVMTIEFIFLMILPQALQSCEFNWSEDDTAMAFTLVAVGDLSMRILMIVFNKLMNKWGCRSIYVFGIMLAFITRIGILTSSSQILIYVFLTLMGMSRCIILVVIILVISEAVKEDEFSAAIGIFMTAIGILNLTIGPLLGAIRDYTDSYIITFYLMTAIMGSVGVLWILKNICVKKRKRLQ</sequence>
<organism evidence="4 5">
    <name type="scientific">Pieris brassicae</name>
    <name type="common">White butterfly</name>
    <name type="synonym">Large white butterfly</name>
    <dbReference type="NCBI Taxonomy" id="7116"/>
    <lineage>
        <taxon>Eukaryota</taxon>
        <taxon>Metazoa</taxon>
        <taxon>Ecdysozoa</taxon>
        <taxon>Arthropoda</taxon>
        <taxon>Hexapoda</taxon>
        <taxon>Insecta</taxon>
        <taxon>Pterygota</taxon>
        <taxon>Neoptera</taxon>
        <taxon>Endopterygota</taxon>
        <taxon>Lepidoptera</taxon>
        <taxon>Glossata</taxon>
        <taxon>Ditrysia</taxon>
        <taxon>Papilionoidea</taxon>
        <taxon>Pieridae</taxon>
        <taxon>Pierinae</taxon>
        <taxon>Pieris</taxon>
    </lineage>
</organism>
<dbReference type="GO" id="GO:0008028">
    <property type="term" value="F:monocarboxylic acid transmembrane transporter activity"/>
    <property type="evidence" value="ECO:0007669"/>
    <property type="project" value="TreeGrafter"/>
</dbReference>
<dbReference type="Pfam" id="PF07690">
    <property type="entry name" value="MFS_1"/>
    <property type="match status" value="2"/>
</dbReference>
<dbReference type="SUPFAM" id="SSF103473">
    <property type="entry name" value="MFS general substrate transporter"/>
    <property type="match status" value="1"/>
</dbReference>
<dbReference type="InterPro" id="IPR036259">
    <property type="entry name" value="MFS_trans_sf"/>
</dbReference>
<proteinExistence type="predicted"/>
<name>A0A9P0TQ55_PIEBR</name>
<feature type="transmembrane region" description="Helical" evidence="2">
    <location>
        <begin position="391"/>
        <end position="413"/>
    </location>
</feature>
<evidence type="ECO:0000256" key="2">
    <source>
        <dbReference type="SAM" id="Phobius"/>
    </source>
</evidence>
<evidence type="ECO:0000313" key="5">
    <source>
        <dbReference type="Proteomes" id="UP001152562"/>
    </source>
</evidence>
<feature type="domain" description="Major facilitator superfamily (MFS) profile" evidence="3">
    <location>
        <begin position="18"/>
        <end position="447"/>
    </location>
</feature>
<accession>A0A9P0TQ55</accession>
<dbReference type="AlphaFoldDB" id="A0A9P0TQ55"/>
<reference evidence="4" key="1">
    <citation type="submission" date="2022-05" db="EMBL/GenBank/DDBJ databases">
        <authorList>
            <person name="Okamura Y."/>
        </authorList>
    </citation>
    <scope>NUCLEOTIDE SEQUENCE</scope>
</reference>
<feature type="transmembrane region" description="Helical" evidence="2">
    <location>
        <begin position="16"/>
        <end position="41"/>
    </location>
</feature>
<feature type="transmembrane region" description="Helical" evidence="2">
    <location>
        <begin position="267"/>
        <end position="288"/>
    </location>
</feature>
<comment type="subcellular location">
    <subcellularLocation>
        <location evidence="1">Membrane</location>
        <topology evidence="1">Multi-pass membrane protein</topology>
    </subcellularLocation>
</comment>
<dbReference type="InterPro" id="IPR020846">
    <property type="entry name" value="MFS_dom"/>
</dbReference>
<evidence type="ECO:0000256" key="1">
    <source>
        <dbReference type="ARBA" id="ARBA00004141"/>
    </source>
</evidence>
<keyword evidence="2" id="KW-0812">Transmembrane</keyword>
<dbReference type="EMBL" id="CALOZG010000013">
    <property type="protein sequence ID" value="CAH4031361.1"/>
    <property type="molecule type" value="Genomic_DNA"/>
</dbReference>
<comment type="caution">
    <text evidence="4">The sequence shown here is derived from an EMBL/GenBank/DDBJ whole genome shotgun (WGS) entry which is preliminary data.</text>
</comment>
<evidence type="ECO:0000259" key="3">
    <source>
        <dbReference type="PROSITE" id="PS50850"/>
    </source>
</evidence>